<dbReference type="Pfam" id="PF10027">
    <property type="entry name" value="DUF2269"/>
    <property type="match status" value="1"/>
</dbReference>
<gene>
    <name evidence="2" type="ORF">JQC72_09515</name>
</gene>
<sequence>MLTGLLALAGIISWIGKKRSKKLSMNQKKGWLIAHILSVIIYFSGLIGTLLLAVSTKFTADRALIHAAHLFIQFFDWFLIIPGAFASLITGVWLAVRTHWGMTKYYWVMAKWLGNITAIVFGGNFMRIWIHDNFEPIFSSSLHPLQNPLYLENREMLFTGTAISFAILLFLVVISYLKPWGKRKGIHKTTT</sequence>
<dbReference type="Proteomes" id="UP001177120">
    <property type="component" value="Unassembled WGS sequence"/>
</dbReference>
<organism evidence="2 3">
    <name type="scientific">Polycladomyces zharkentensis</name>
    <dbReference type="NCBI Taxonomy" id="2807616"/>
    <lineage>
        <taxon>Bacteria</taxon>
        <taxon>Bacillati</taxon>
        <taxon>Bacillota</taxon>
        <taxon>Bacilli</taxon>
        <taxon>Bacillales</taxon>
        <taxon>Thermoactinomycetaceae</taxon>
        <taxon>Polycladomyces</taxon>
    </lineage>
</organism>
<name>A0ABS2WJW9_9BACL</name>
<comment type="caution">
    <text evidence="2">The sequence shown here is derived from an EMBL/GenBank/DDBJ whole genome shotgun (WGS) entry which is preliminary data.</text>
</comment>
<feature type="transmembrane region" description="Helical" evidence="1">
    <location>
        <begin position="74"/>
        <end position="96"/>
    </location>
</feature>
<feature type="transmembrane region" description="Helical" evidence="1">
    <location>
        <begin position="108"/>
        <end position="130"/>
    </location>
</feature>
<keyword evidence="1" id="KW-0472">Membrane</keyword>
<keyword evidence="1" id="KW-1133">Transmembrane helix</keyword>
<feature type="transmembrane region" description="Helical" evidence="1">
    <location>
        <begin position="31"/>
        <end position="54"/>
    </location>
</feature>
<evidence type="ECO:0000313" key="3">
    <source>
        <dbReference type="Proteomes" id="UP001177120"/>
    </source>
</evidence>
<proteinExistence type="predicted"/>
<reference evidence="2" key="1">
    <citation type="journal article" date="2024" name="Int. J. Syst. Evol. Microbiol.">
        <title>Polycladomyces zharkentensis sp. nov., a novel thermophilic cellulose- and starch-degrading member of the Bacillota from a geothermal aquifer in Kazakhstan.</title>
        <authorList>
            <person name="Mashzhan A."/>
            <person name="Kistaubayeva A."/>
            <person name="Javier-Lopez R."/>
            <person name="Bissenova U."/>
            <person name="Bissenbay A."/>
            <person name="Birkeland N.K."/>
        </authorList>
    </citation>
    <scope>NUCLEOTIDE SEQUENCE</scope>
    <source>
        <strain evidence="2">ZKZ2T</strain>
    </source>
</reference>
<keyword evidence="1" id="KW-0812">Transmembrane</keyword>
<evidence type="ECO:0000313" key="2">
    <source>
        <dbReference type="EMBL" id="MBN2909761.1"/>
    </source>
</evidence>
<evidence type="ECO:0000256" key="1">
    <source>
        <dbReference type="SAM" id="Phobius"/>
    </source>
</evidence>
<dbReference type="InterPro" id="IPR018729">
    <property type="entry name" value="DUF2269_transmembrane"/>
</dbReference>
<keyword evidence="3" id="KW-1185">Reference proteome</keyword>
<protein>
    <submittedName>
        <fullName evidence="2">DUF2269 family protein</fullName>
    </submittedName>
</protein>
<feature type="transmembrane region" description="Helical" evidence="1">
    <location>
        <begin position="156"/>
        <end position="177"/>
    </location>
</feature>
<dbReference type="EMBL" id="JAFHAP010000008">
    <property type="protein sequence ID" value="MBN2909761.1"/>
    <property type="molecule type" value="Genomic_DNA"/>
</dbReference>
<accession>A0ABS2WJW9</accession>